<feature type="signal peptide" evidence="1">
    <location>
        <begin position="1"/>
        <end position="24"/>
    </location>
</feature>
<gene>
    <name evidence="2" type="ORF">M752DRAFT_27010</name>
</gene>
<dbReference type="Proteomes" id="UP000254937">
    <property type="component" value="Unassembled WGS sequence"/>
</dbReference>
<reference evidence="2 3" key="1">
    <citation type="submission" date="2018-07" db="EMBL/GenBank/DDBJ databases">
        <title>Section-level genome sequencing of Aspergillus section Nigri to investigate inter- and intra-species variation.</title>
        <authorList>
            <consortium name="DOE Joint Genome Institute"/>
            <person name="Vesth T.C."/>
            <person name="Nybo J.L."/>
            <person name="Theobald S."/>
            <person name="Frisvad J.C."/>
            <person name="Larsen T.O."/>
            <person name="Nielsen K.F."/>
            <person name="Hoof J.B."/>
            <person name="Brandl J."/>
            <person name="Salamov A."/>
            <person name="Riley R."/>
            <person name="Gladden J.M."/>
            <person name="Phatale P."/>
            <person name="Nielsen M.T."/>
            <person name="Lyhne E.K."/>
            <person name="Kogle M.E."/>
            <person name="Strasser K."/>
            <person name="McDonnell E."/>
            <person name="Barry K."/>
            <person name="Clum A."/>
            <person name="Chen C."/>
            <person name="Nolan M."/>
            <person name="Sandor L."/>
            <person name="Kuo A."/>
            <person name="Lipzen A."/>
            <person name="Hainaut M."/>
            <person name="Drula E."/>
            <person name="Tsang A."/>
            <person name="Magnuson J.K."/>
            <person name="Henrissat B."/>
            <person name="Wiebenga A."/>
            <person name="Simmons B.A."/>
            <person name="Makela M.R."/>
            <person name="De vries R.P."/>
            <person name="Grigoriev I.V."/>
            <person name="Mortensen U.H."/>
            <person name="Baker S.E."/>
            <person name="Andersen M.R."/>
        </authorList>
    </citation>
    <scope>NUCLEOTIDE SEQUENCE [LARGE SCALE GENOMIC DNA]</scope>
    <source>
        <strain evidence="2 3">ATCC 13157</strain>
    </source>
</reference>
<evidence type="ECO:0000256" key="1">
    <source>
        <dbReference type="SAM" id="SignalP"/>
    </source>
</evidence>
<name>A0A370PGX2_ASPPH</name>
<keyword evidence="3" id="KW-1185">Reference proteome</keyword>
<dbReference type="AlphaFoldDB" id="A0A370PGX2"/>
<evidence type="ECO:0000313" key="3">
    <source>
        <dbReference type="Proteomes" id="UP000254937"/>
    </source>
</evidence>
<dbReference type="EMBL" id="KZ851855">
    <property type="protein sequence ID" value="RDK41450.1"/>
    <property type="molecule type" value="Genomic_DNA"/>
</dbReference>
<keyword evidence="1" id="KW-0732">Signal</keyword>
<organism evidence="2 3">
    <name type="scientific">Aspergillus phoenicis ATCC 13157</name>
    <dbReference type="NCBI Taxonomy" id="1353007"/>
    <lineage>
        <taxon>Eukaryota</taxon>
        <taxon>Fungi</taxon>
        <taxon>Dikarya</taxon>
        <taxon>Ascomycota</taxon>
        <taxon>Pezizomycotina</taxon>
        <taxon>Eurotiomycetes</taxon>
        <taxon>Eurotiomycetidae</taxon>
        <taxon>Eurotiales</taxon>
        <taxon>Aspergillaceae</taxon>
        <taxon>Aspergillus</taxon>
    </lineage>
</organism>
<feature type="chain" id="PRO_5017067849" evidence="1">
    <location>
        <begin position="25"/>
        <end position="119"/>
    </location>
</feature>
<sequence>MPSMKLSAIVFLLFFSFLSYPGVGRFSFEFLHSIGIPQLHGAFSFYYFFPLTTSRPADYTPTYPLSSASTGSPIGHPCWCGSFLFNHIMSEFLYDREQLISLPMFIPTSDIYTQRNVVI</sequence>
<evidence type="ECO:0000313" key="2">
    <source>
        <dbReference type="EMBL" id="RDK41450.1"/>
    </source>
</evidence>
<accession>A0A370PGX2</accession>
<protein>
    <submittedName>
        <fullName evidence="2">Uncharacterized protein</fullName>
    </submittedName>
</protein>
<proteinExistence type="predicted"/>